<name>A0A5C6MUF0_9TELE</name>
<dbReference type="Proteomes" id="UP000324091">
    <property type="component" value="Chromosome 6"/>
</dbReference>
<accession>A0A5C6MUF0</accession>
<sequence>MFSAAVPDSLTPVSYAQREPALIRKVNGAPTADLSSQAPQGRIVHKVVGLEAAGFSPFYRLQLEECEDTLAFLNIT</sequence>
<keyword evidence="2" id="KW-1185">Reference proteome</keyword>
<dbReference type="EMBL" id="RHFK02000019">
    <property type="protein sequence ID" value="TWW58872.1"/>
    <property type="molecule type" value="Genomic_DNA"/>
</dbReference>
<reference evidence="1 2" key="1">
    <citation type="submission" date="2019-04" db="EMBL/GenBank/DDBJ databases">
        <title>Chromosome genome assembly for Takifugu flavidus.</title>
        <authorList>
            <person name="Xiao S."/>
        </authorList>
    </citation>
    <scope>NUCLEOTIDE SEQUENCE [LARGE SCALE GENOMIC DNA]</scope>
    <source>
        <strain evidence="1">HTHZ2018</strain>
        <tissue evidence="1">Muscle</tissue>
    </source>
</reference>
<proteinExistence type="predicted"/>
<comment type="caution">
    <text evidence="1">The sequence shown here is derived from an EMBL/GenBank/DDBJ whole genome shotgun (WGS) entry which is preliminary data.</text>
</comment>
<evidence type="ECO:0000313" key="2">
    <source>
        <dbReference type="Proteomes" id="UP000324091"/>
    </source>
</evidence>
<evidence type="ECO:0000313" key="1">
    <source>
        <dbReference type="EMBL" id="TWW58872.1"/>
    </source>
</evidence>
<gene>
    <name evidence="1" type="ORF">D4764_06G0004020</name>
</gene>
<organism evidence="1 2">
    <name type="scientific">Takifugu flavidus</name>
    <name type="common">sansaifugu</name>
    <dbReference type="NCBI Taxonomy" id="433684"/>
    <lineage>
        <taxon>Eukaryota</taxon>
        <taxon>Metazoa</taxon>
        <taxon>Chordata</taxon>
        <taxon>Craniata</taxon>
        <taxon>Vertebrata</taxon>
        <taxon>Euteleostomi</taxon>
        <taxon>Actinopterygii</taxon>
        <taxon>Neopterygii</taxon>
        <taxon>Teleostei</taxon>
        <taxon>Neoteleostei</taxon>
        <taxon>Acanthomorphata</taxon>
        <taxon>Eupercaria</taxon>
        <taxon>Tetraodontiformes</taxon>
        <taxon>Tetradontoidea</taxon>
        <taxon>Tetraodontidae</taxon>
        <taxon>Takifugu</taxon>
    </lineage>
</organism>
<protein>
    <submittedName>
        <fullName evidence="1">Uncharacterized protein</fullName>
    </submittedName>
</protein>
<dbReference type="AlphaFoldDB" id="A0A5C6MUF0"/>